<dbReference type="GO" id="GO:0017000">
    <property type="term" value="P:antibiotic biosynthetic process"/>
    <property type="evidence" value="ECO:0007669"/>
    <property type="project" value="InterPro"/>
</dbReference>
<dbReference type="GO" id="GO:0016811">
    <property type="term" value="F:hydrolase activity, acting on carbon-nitrogen (but not peptide) bonds, in linear amides"/>
    <property type="evidence" value="ECO:0007669"/>
    <property type="project" value="InterPro"/>
</dbReference>
<keyword evidence="7" id="KW-1185">Reference proteome</keyword>
<dbReference type="InterPro" id="IPR028994">
    <property type="entry name" value="Integrin_alpha_N"/>
</dbReference>
<evidence type="ECO:0000313" key="6">
    <source>
        <dbReference type="EMBL" id="QEE28402.1"/>
    </source>
</evidence>
<evidence type="ECO:0000256" key="1">
    <source>
        <dbReference type="ARBA" id="ARBA00006586"/>
    </source>
</evidence>
<dbReference type="Pfam" id="PF13517">
    <property type="entry name" value="FG-GAP_3"/>
    <property type="match status" value="4"/>
</dbReference>
<evidence type="ECO:0000256" key="2">
    <source>
        <dbReference type="ARBA" id="ARBA00022729"/>
    </source>
</evidence>
<sequence length="1314" mass="144346">MKNWAMAASIAAKSVAVVGLVSAITASAQYPPPAPINLQQTTPQKLLGLAKENLPETSGTVLVKGVKQPVRIVRDRSGVPHIYAQNTADLFFAQGYVAAQDRMWQLEMWRRMGEGRLSEVLGPRYLERDRFARTLQYRGNLQEEMAKYHPEGQVIFESFARGVNAAIVETLESGKLPIEFRLMGFNPEPVWTATTLLNRMVAWSLTRNVASEVARALALKKATVAEVDRALVTDPVHKTVVPEGLDLDDITQEILNITRDAGDLRWKFQESSSKSSTASSPTTDQQKLADQTLSALTEQIAGNSDLGSNNWVIGGGKSATGMPLLANDPHREVVNPSLRSFVHLVAPGWNVIGATEPGLPGVSIGHNENVAWGFTILGVDQEDLYVEETNPENTAYLYKGKWIPLSVDRQLIRVKGKPAPEIYDVRSTEHGPLLYLDAKRHRGYALRWVGSMPGGAGYLGSLNVMQAKNWDEFTKGVAKSWYLPSHSLVYADVKGNYGYIAAAASPVRKGWDGLLPVPGKDGRYEWQGIEAMESLPHELNGSRGYYASANNDVVSRYFSKYQSSLGYEYSAPYRFDRITEVLSRKQKFSLDDMEHLQFDHKSLVAEKLVPMLKSVPASEVATRDAIHMLLGWNLDVSMDSTAATLYEFWYYKLAAKVYTANLPESLKGEIKSTDPRQVISWLSSEKDLTKRNSIVTAALDEAVAEIHKRFGADPSAWAWGKVHKAELRHPLENDKTAVVFHLDPVSRGGDAFTIQATSNVSPAGSSEFHGASAMFVLDPQNWDRSVALNAPGNQANAGAKHATDLAAGWGNGAYFPLAFSKAKVDEVAEETMTLAPYSEAEGSDKDAAFERVQTDIFNIPAAVTIVVGDYDNDGWPDMYVGYRSDMNRLYHNDHGRFVDVTLSSGIIDTNEVRSAAWGDYNGDGLLDLYVGFGMTSTVPNRLYRNDGNGHFTEVALASGLYDTGESRQISFVDYDNDGLVDLAVAFREKENKIYHNDGNGHFSDTTAKTGLGDPRKTIAGVWFDYNQSGHLSLFEANQNGDANGFYVNDGNGHFTDKAKELGVAAENRGINYGSVGLGVIDINNDGKLDVFAANYGPAWLLMNDGTRFHDVAPEVGLGINAHLVSTGWGDYDNDGKPDLYADGYLSGHENIRDYLWHNNGGTFTDVTPGYMLKHDADHAVVWVDFDNDGALDLALADHEREGGVNLYRNVLPVGAPGRSLAVLVLDDQGHYSRPGAEVKVYRAGTKELLGYQLVDTGSSYSSQSALPLYFGFAQPARVDVEVINLTQSGRKSTWVRNVNPADYHGKMLQVRAIR</sequence>
<dbReference type="InterPro" id="IPR043146">
    <property type="entry name" value="Penicillin_amidase_N_B-knob"/>
</dbReference>
<feature type="signal peptide" evidence="5">
    <location>
        <begin position="1"/>
        <end position="28"/>
    </location>
</feature>
<keyword evidence="2 5" id="KW-0732">Signal</keyword>
<keyword evidence="3" id="KW-0378">Hydrolase</keyword>
<dbReference type="KEGG" id="talb:FTW19_10555"/>
<dbReference type="InterPro" id="IPR023343">
    <property type="entry name" value="Penicillin_amidase_dom1"/>
</dbReference>
<dbReference type="CDD" id="cd03747">
    <property type="entry name" value="Ntn_PGA_like"/>
    <property type="match status" value="1"/>
</dbReference>
<protein>
    <recommendedName>
        <fullName evidence="8">Penicillin acylase family protein</fullName>
    </recommendedName>
</protein>
<gene>
    <name evidence="6" type="ORF">FTW19_10555</name>
</gene>
<comment type="similarity">
    <text evidence="1">Belongs to the peptidase S45 family.</text>
</comment>
<dbReference type="InterPro" id="IPR013517">
    <property type="entry name" value="FG-GAP"/>
</dbReference>
<evidence type="ECO:0000256" key="5">
    <source>
        <dbReference type="SAM" id="SignalP"/>
    </source>
</evidence>
<dbReference type="Gene3D" id="1.10.1400.10">
    <property type="match status" value="1"/>
</dbReference>
<dbReference type="PANTHER" id="PTHR34218">
    <property type="entry name" value="PEPTIDASE S45 PENICILLIN AMIDASE"/>
    <property type="match status" value="1"/>
</dbReference>
<dbReference type="Gene3D" id="1.10.439.10">
    <property type="entry name" value="Penicillin Amidohydrolase, domain 1"/>
    <property type="match status" value="1"/>
</dbReference>
<organism evidence="6 7">
    <name type="scientific">Terriglobus albidus</name>
    <dbReference type="NCBI Taxonomy" id="1592106"/>
    <lineage>
        <taxon>Bacteria</taxon>
        <taxon>Pseudomonadati</taxon>
        <taxon>Acidobacteriota</taxon>
        <taxon>Terriglobia</taxon>
        <taxon>Terriglobales</taxon>
        <taxon>Acidobacteriaceae</taxon>
        <taxon>Terriglobus</taxon>
    </lineage>
</organism>
<evidence type="ECO:0000256" key="4">
    <source>
        <dbReference type="ARBA" id="ARBA00023145"/>
    </source>
</evidence>
<dbReference type="RefSeq" id="WP_147647592.1">
    <property type="nucleotide sequence ID" value="NZ_CP042806.1"/>
</dbReference>
<evidence type="ECO:0000313" key="7">
    <source>
        <dbReference type="Proteomes" id="UP000321820"/>
    </source>
</evidence>
<dbReference type="InterPro" id="IPR043147">
    <property type="entry name" value="Penicillin_amidase_A-knob"/>
</dbReference>
<proteinExistence type="inferred from homology"/>
<dbReference type="EMBL" id="CP042806">
    <property type="protein sequence ID" value="QEE28402.1"/>
    <property type="molecule type" value="Genomic_DNA"/>
</dbReference>
<evidence type="ECO:0000256" key="3">
    <source>
        <dbReference type="ARBA" id="ARBA00022801"/>
    </source>
</evidence>
<dbReference type="Pfam" id="PF01804">
    <property type="entry name" value="Penicil_amidase"/>
    <property type="match status" value="1"/>
</dbReference>
<evidence type="ECO:0008006" key="8">
    <source>
        <dbReference type="Google" id="ProtNLM"/>
    </source>
</evidence>
<dbReference type="PANTHER" id="PTHR34218:SF4">
    <property type="entry name" value="ACYL-HOMOSERINE LACTONE ACYLASE QUIP"/>
    <property type="match status" value="1"/>
</dbReference>
<name>A0A5B9E845_9BACT</name>
<accession>A0A5B9E845</accession>
<dbReference type="Proteomes" id="UP000321820">
    <property type="component" value="Chromosome"/>
</dbReference>
<dbReference type="InterPro" id="IPR029055">
    <property type="entry name" value="Ntn_hydrolases_N"/>
</dbReference>
<feature type="chain" id="PRO_5023035554" description="Penicillin acylase family protein" evidence="5">
    <location>
        <begin position="29"/>
        <end position="1314"/>
    </location>
</feature>
<dbReference type="SUPFAM" id="SSF69318">
    <property type="entry name" value="Integrin alpha N-terminal domain"/>
    <property type="match status" value="1"/>
</dbReference>
<dbReference type="InterPro" id="IPR002692">
    <property type="entry name" value="S45"/>
</dbReference>
<reference evidence="6 7" key="1">
    <citation type="submission" date="2019-08" db="EMBL/GenBank/DDBJ databases">
        <title>Complete genome sequence of Terriglobus albidus strain ORNL.</title>
        <authorList>
            <person name="Podar M."/>
        </authorList>
    </citation>
    <scope>NUCLEOTIDE SEQUENCE [LARGE SCALE GENOMIC DNA]</scope>
    <source>
        <strain evidence="6 7">ORNL</strain>
    </source>
</reference>
<dbReference type="Gene3D" id="2.30.120.10">
    <property type="match status" value="1"/>
</dbReference>
<dbReference type="SUPFAM" id="SSF56235">
    <property type="entry name" value="N-terminal nucleophile aminohydrolases (Ntn hydrolases)"/>
    <property type="match status" value="1"/>
</dbReference>
<dbReference type="Gene3D" id="3.60.20.10">
    <property type="entry name" value="Glutamine Phosphoribosylpyrophosphate, subunit 1, domain 1"/>
    <property type="match status" value="1"/>
</dbReference>
<keyword evidence="4" id="KW-0865">Zymogen</keyword>
<dbReference type="OrthoDB" id="9816120at2"/>
<dbReference type="Gene3D" id="2.130.10.130">
    <property type="entry name" value="Integrin alpha, N-terminal"/>
    <property type="match status" value="1"/>
</dbReference>